<gene>
    <name evidence="2" type="ORF">GGR34_001983</name>
</gene>
<dbReference type="InterPro" id="IPR016181">
    <property type="entry name" value="Acyl_CoA_acyltransferase"/>
</dbReference>
<feature type="domain" description="N-acetyltransferase" evidence="1">
    <location>
        <begin position="3"/>
        <end position="145"/>
    </location>
</feature>
<evidence type="ECO:0000313" key="3">
    <source>
        <dbReference type="Proteomes" id="UP000519439"/>
    </source>
</evidence>
<proteinExistence type="predicted"/>
<accession>A0A7W6IGB2</accession>
<protein>
    <submittedName>
        <fullName evidence="2">Ribosomal protein S18 acetylase RimI-like enzyme</fullName>
    </submittedName>
</protein>
<dbReference type="Pfam" id="PF13508">
    <property type="entry name" value="Acetyltransf_7"/>
    <property type="match status" value="1"/>
</dbReference>
<keyword evidence="2" id="KW-0689">Ribosomal protein</keyword>
<comment type="caution">
    <text evidence="2">The sequence shown here is derived from an EMBL/GenBank/DDBJ whole genome shotgun (WGS) entry which is preliminary data.</text>
</comment>
<dbReference type="GO" id="GO:0005840">
    <property type="term" value="C:ribosome"/>
    <property type="evidence" value="ECO:0007669"/>
    <property type="project" value="UniProtKB-KW"/>
</dbReference>
<reference evidence="2 3" key="1">
    <citation type="submission" date="2020-08" db="EMBL/GenBank/DDBJ databases">
        <title>Genomic Encyclopedia of Type Strains, Phase IV (KMG-IV): sequencing the most valuable type-strain genomes for metagenomic binning, comparative biology and taxonomic classification.</title>
        <authorList>
            <person name="Goeker M."/>
        </authorList>
    </citation>
    <scope>NUCLEOTIDE SEQUENCE [LARGE SCALE GENOMIC DNA]</scope>
    <source>
        <strain evidence="2 3">DSM 15743</strain>
    </source>
</reference>
<evidence type="ECO:0000259" key="1">
    <source>
        <dbReference type="PROSITE" id="PS51186"/>
    </source>
</evidence>
<dbReference type="Gene3D" id="3.40.630.30">
    <property type="match status" value="1"/>
</dbReference>
<dbReference type="GO" id="GO:0016747">
    <property type="term" value="F:acyltransferase activity, transferring groups other than amino-acyl groups"/>
    <property type="evidence" value="ECO:0007669"/>
    <property type="project" value="InterPro"/>
</dbReference>
<sequence length="148" mass="17497">MTLDLRPASSGDYTFALKLYLETIKPLAKVWDDWNDEEQAARFRSLWRPQDTWIVTLSERNIGWLEFRRTADEIFLKQLYIDPAHQRYGIGSRVLERIFKEHAGMAKSIALFVLRNNSALSFYKRHGFNIVREISSTFVMRRALERVI</sequence>
<keyword evidence="3" id="KW-1185">Reference proteome</keyword>
<name>A0A7W6IGB2_9HYPH</name>
<dbReference type="Proteomes" id="UP000519439">
    <property type="component" value="Unassembled WGS sequence"/>
</dbReference>
<evidence type="ECO:0000313" key="2">
    <source>
        <dbReference type="EMBL" id="MBB4040330.1"/>
    </source>
</evidence>
<organism evidence="2 3">
    <name type="scientific">Microvirga flocculans</name>
    <dbReference type="NCBI Taxonomy" id="217168"/>
    <lineage>
        <taxon>Bacteria</taxon>
        <taxon>Pseudomonadati</taxon>
        <taxon>Pseudomonadota</taxon>
        <taxon>Alphaproteobacteria</taxon>
        <taxon>Hyphomicrobiales</taxon>
        <taxon>Methylobacteriaceae</taxon>
        <taxon>Microvirga</taxon>
    </lineage>
</organism>
<dbReference type="SUPFAM" id="SSF55729">
    <property type="entry name" value="Acyl-CoA N-acyltransferases (Nat)"/>
    <property type="match status" value="1"/>
</dbReference>
<keyword evidence="2" id="KW-0687">Ribonucleoprotein</keyword>
<dbReference type="AlphaFoldDB" id="A0A7W6IGB2"/>
<dbReference type="EMBL" id="JACIDC010000006">
    <property type="protein sequence ID" value="MBB4040330.1"/>
    <property type="molecule type" value="Genomic_DNA"/>
</dbReference>
<dbReference type="RefSeq" id="WP_027315748.1">
    <property type="nucleotide sequence ID" value="NZ_JACIDC010000006.1"/>
</dbReference>
<dbReference type="PROSITE" id="PS51186">
    <property type="entry name" value="GNAT"/>
    <property type="match status" value="1"/>
</dbReference>
<dbReference type="InterPro" id="IPR000182">
    <property type="entry name" value="GNAT_dom"/>
</dbReference>
<dbReference type="CDD" id="cd04301">
    <property type="entry name" value="NAT_SF"/>
    <property type="match status" value="1"/>
</dbReference>